<feature type="transmembrane region" description="Helical" evidence="2">
    <location>
        <begin position="170"/>
        <end position="189"/>
    </location>
</feature>
<organism evidence="4 5">
    <name type="scientific">Prorocentrum cordatum</name>
    <dbReference type="NCBI Taxonomy" id="2364126"/>
    <lineage>
        <taxon>Eukaryota</taxon>
        <taxon>Sar</taxon>
        <taxon>Alveolata</taxon>
        <taxon>Dinophyceae</taxon>
        <taxon>Prorocentrales</taxon>
        <taxon>Prorocentraceae</taxon>
        <taxon>Prorocentrum</taxon>
    </lineage>
</organism>
<gene>
    <name evidence="4" type="ORF">PCOR1329_LOCUS49794</name>
</gene>
<sequence length="196" mass="20424">MLRRFMSLGGLLLVTVLALPHSVGALVTAEPSPGGAAALHRGSPQGTPGPQEPGPLRSAFRGWAGALAEGGPGGLAPDDDADVVPGVRHEAPQEAQDERVSEESSGPGMLIASMHTMHGATMRGSRGAPKPDVLALAFSLLGGICMSAYPVPMKAPSVMAVNVHPVFFQFYKSFWVFVTGLCFLVSNWLRGQDLAP</sequence>
<keyword evidence="5" id="KW-1185">Reference proteome</keyword>
<evidence type="ECO:0000256" key="3">
    <source>
        <dbReference type="SAM" id="SignalP"/>
    </source>
</evidence>
<name>A0ABN9UM69_9DINO</name>
<accession>A0ABN9UM69</accession>
<feature type="non-terminal residue" evidence="4">
    <location>
        <position position="196"/>
    </location>
</feature>
<evidence type="ECO:0000256" key="2">
    <source>
        <dbReference type="SAM" id="Phobius"/>
    </source>
</evidence>
<feature type="signal peptide" evidence="3">
    <location>
        <begin position="1"/>
        <end position="25"/>
    </location>
</feature>
<keyword evidence="2" id="KW-0472">Membrane</keyword>
<protein>
    <recommendedName>
        <fullName evidence="6">ADP,ATP carrier protein</fullName>
    </recommendedName>
</protein>
<dbReference type="EMBL" id="CAUYUJ010016030">
    <property type="protein sequence ID" value="CAK0860985.1"/>
    <property type="molecule type" value="Genomic_DNA"/>
</dbReference>
<evidence type="ECO:0000313" key="4">
    <source>
        <dbReference type="EMBL" id="CAK0860985.1"/>
    </source>
</evidence>
<proteinExistence type="predicted"/>
<evidence type="ECO:0000256" key="1">
    <source>
        <dbReference type="SAM" id="MobiDB-lite"/>
    </source>
</evidence>
<dbReference type="Proteomes" id="UP001189429">
    <property type="component" value="Unassembled WGS sequence"/>
</dbReference>
<feature type="region of interest" description="Disordered" evidence="1">
    <location>
        <begin position="31"/>
        <end position="105"/>
    </location>
</feature>
<comment type="caution">
    <text evidence="4">The sequence shown here is derived from an EMBL/GenBank/DDBJ whole genome shotgun (WGS) entry which is preliminary data.</text>
</comment>
<reference evidence="4" key="1">
    <citation type="submission" date="2023-10" db="EMBL/GenBank/DDBJ databases">
        <authorList>
            <person name="Chen Y."/>
            <person name="Shah S."/>
            <person name="Dougan E. K."/>
            <person name="Thang M."/>
            <person name="Chan C."/>
        </authorList>
    </citation>
    <scope>NUCLEOTIDE SEQUENCE [LARGE SCALE GENOMIC DNA]</scope>
</reference>
<evidence type="ECO:0008006" key="6">
    <source>
        <dbReference type="Google" id="ProtNLM"/>
    </source>
</evidence>
<keyword evidence="3" id="KW-0732">Signal</keyword>
<keyword evidence="2" id="KW-1133">Transmembrane helix</keyword>
<keyword evidence="2" id="KW-0812">Transmembrane</keyword>
<feature type="compositionally biased region" description="Basic and acidic residues" evidence="1">
    <location>
        <begin position="87"/>
        <end position="102"/>
    </location>
</feature>
<evidence type="ECO:0000313" key="5">
    <source>
        <dbReference type="Proteomes" id="UP001189429"/>
    </source>
</evidence>
<feature type="transmembrane region" description="Helical" evidence="2">
    <location>
        <begin position="133"/>
        <end position="149"/>
    </location>
</feature>
<feature type="chain" id="PRO_5045550494" description="ADP,ATP carrier protein" evidence="3">
    <location>
        <begin position="26"/>
        <end position="196"/>
    </location>
</feature>